<proteinExistence type="predicted"/>
<dbReference type="EMBL" id="NJGI01000004">
    <property type="protein sequence ID" value="PGH21235.1"/>
    <property type="molecule type" value="Genomic_DNA"/>
</dbReference>
<name>A0A2B7YIV8_FUSNP</name>
<dbReference type="AlphaFoldDB" id="A0A2B7YIV8"/>
<comment type="caution">
    <text evidence="1">The sequence shown here is derived from an EMBL/GenBank/DDBJ whole genome shotgun (WGS) entry which is preliminary data.</text>
</comment>
<dbReference type="Proteomes" id="UP000222862">
    <property type="component" value="Unassembled WGS sequence"/>
</dbReference>
<gene>
    <name evidence="1" type="ORF">RN96_07005</name>
</gene>
<dbReference type="PANTHER" id="PTHR33795:SF1">
    <property type="entry name" value="INSERTION ELEMENT IS150 PROTEIN INSJ"/>
    <property type="match status" value="1"/>
</dbReference>
<evidence type="ECO:0000313" key="1">
    <source>
        <dbReference type="EMBL" id="PGH21235.1"/>
    </source>
</evidence>
<evidence type="ECO:0000313" key="2">
    <source>
        <dbReference type="Proteomes" id="UP000222862"/>
    </source>
</evidence>
<protein>
    <submittedName>
        <fullName evidence="1">Transposase</fullName>
    </submittedName>
</protein>
<sequence>MYERRLKCETTSSIAKSFNVRKSTIEYLIALIKKHGYNILRNGKNRYYSKEFKLIEF</sequence>
<reference evidence="1 2" key="1">
    <citation type="submission" date="2017-06" db="EMBL/GenBank/DDBJ databases">
        <title>Genome sequencing of Fusobacterium nucleatum subsp. polymorphum KCOM 1232 (=ChDC F37).</title>
        <authorList>
            <person name="Kook J.-K."/>
            <person name="Park S.-N."/>
            <person name="Lim Y.K."/>
            <person name="Roh H."/>
        </authorList>
    </citation>
    <scope>NUCLEOTIDE SEQUENCE [LARGE SCALE GENOMIC DNA]</scope>
    <source>
        <strain evidence="2">KCOM 1232 ( ChDC F37)</strain>
    </source>
</reference>
<dbReference type="InterPro" id="IPR052057">
    <property type="entry name" value="IS150/IS1296_orfA-like"/>
</dbReference>
<organism evidence="1 2">
    <name type="scientific">Fusobacterium nucleatum subsp. polymorphum</name>
    <name type="common">Fusobacterium polymorphum</name>
    <dbReference type="NCBI Taxonomy" id="76857"/>
    <lineage>
        <taxon>Bacteria</taxon>
        <taxon>Fusobacteriati</taxon>
        <taxon>Fusobacteriota</taxon>
        <taxon>Fusobacteriia</taxon>
        <taxon>Fusobacteriales</taxon>
        <taxon>Fusobacteriaceae</taxon>
        <taxon>Fusobacterium</taxon>
    </lineage>
</organism>
<dbReference type="PANTHER" id="PTHR33795">
    <property type="entry name" value="INSERTION ELEMENT IS150 PROTEIN INSJ"/>
    <property type="match status" value="1"/>
</dbReference>
<accession>A0A2B7YIV8</accession>